<comment type="caution">
    <text evidence="1">The sequence shown here is derived from an EMBL/GenBank/DDBJ whole genome shotgun (WGS) entry which is preliminary data.</text>
</comment>
<organism evidence="1 2">
    <name type="scientific">Smittium culicis</name>
    <dbReference type="NCBI Taxonomy" id="133412"/>
    <lineage>
        <taxon>Eukaryota</taxon>
        <taxon>Fungi</taxon>
        <taxon>Fungi incertae sedis</taxon>
        <taxon>Zoopagomycota</taxon>
        <taxon>Kickxellomycotina</taxon>
        <taxon>Harpellomycetes</taxon>
        <taxon>Harpellales</taxon>
        <taxon>Legeriomycetaceae</taxon>
        <taxon>Smittium</taxon>
    </lineage>
</organism>
<dbReference type="AlphaFoldDB" id="A0A1R1YDB1"/>
<proteinExistence type="predicted"/>
<name>A0A1R1YDB1_9FUNG</name>
<dbReference type="EMBL" id="LSSN01000257">
    <property type="protein sequence ID" value="OMJ24908.1"/>
    <property type="molecule type" value="Genomic_DNA"/>
</dbReference>
<sequence>MSTLELLLKDLDLDSELVNKYINAALEDNSMSTVEKEETIREYLLIGDFQSEDKINSIVKKILANYSKEKSIVQKIDNFSISNPINPTRKGLSFSKRNPPRGLYKERLVQPSFNASRSIGEKSAEVVHENVFSGEECDLNLVDVMREQIYSNGFVENVYSTPQNYSFDLNGGYQSSITVSTSAFGEYDPSNGIYHSEGLDIFDSDEITLTDFEILNVIFEIIDPDVIWEAFLPNYANLPPSAKPAIPAATTYK</sequence>
<dbReference type="STRING" id="133412.A0A1R1YDB1"/>
<keyword evidence="2" id="KW-1185">Reference proteome</keyword>
<protein>
    <submittedName>
        <fullName evidence="1">Uncharacterized protein</fullName>
    </submittedName>
</protein>
<dbReference type="OrthoDB" id="5593091at2759"/>
<reference evidence="1 2" key="1">
    <citation type="submission" date="2017-01" db="EMBL/GenBank/DDBJ databases">
        <authorList>
            <person name="Mah S.A."/>
            <person name="Swanson W.J."/>
            <person name="Moy G.W."/>
            <person name="Vacquier V.D."/>
        </authorList>
    </citation>
    <scope>NUCLEOTIDE SEQUENCE [LARGE SCALE GENOMIC DNA]</scope>
    <source>
        <strain evidence="1 2">GSMNP</strain>
    </source>
</reference>
<accession>A0A1R1YDB1</accession>
<gene>
    <name evidence="1" type="ORF">AYI70_g1265</name>
</gene>
<evidence type="ECO:0000313" key="1">
    <source>
        <dbReference type="EMBL" id="OMJ24908.1"/>
    </source>
</evidence>
<evidence type="ECO:0000313" key="2">
    <source>
        <dbReference type="Proteomes" id="UP000187283"/>
    </source>
</evidence>
<dbReference type="Proteomes" id="UP000187283">
    <property type="component" value="Unassembled WGS sequence"/>
</dbReference>